<dbReference type="RefSeq" id="WP_209972339.1">
    <property type="nucleotide sequence ID" value="NZ_JAGGLB010000009.1"/>
</dbReference>
<proteinExistence type="predicted"/>
<comment type="caution">
    <text evidence="1">The sequence shown here is derived from an EMBL/GenBank/DDBJ whole genome shotgun (WGS) entry which is preliminary data.</text>
</comment>
<accession>A0ABS4IVJ4</accession>
<evidence type="ECO:0000313" key="1">
    <source>
        <dbReference type="EMBL" id="MBP1991612.1"/>
    </source>
</evidence>
<dbReference type="EMBL" id="JAGGLB010000009">
    <property type="protein sequence ID" value="MBP1991612.1"/>
    <property type="molecule type" value="Genomic_DNA"/>
</dbReference>
<gene>
    <name evidence="1" type="ORF">J2Z66_003219</name>
</gene>
<reference evidence="1 2" key="1">
    <citation type="submission" date="2021-03" db="EMBL/GenBank/DDBJ databases">
        <title>Genomic Encyclopedia of Type Strains, Phase IV (KMG-IV): sequencing the most valuable type-strain genomes for metagenomic binning, comparative biology and taxonomic classification.</title>
        <authorList>
            <person name="Goeker M."/>
        </authorList>
    </citation>
    <scope>NUCLEOTIDE SEQUENCE [LARGE SCALE GENOMIC DNA]</scope>
    <source>
        <strain evidence="1 2">DSM 26048</strain>
    </source>
</reference>
<dbReference type="Proteomes" id="UP001519287">
    <property type="component" value="Unassembled WGS sequence"/>
</dbReference>
<dbReference type="PROSITE" id="PS51257">
    <property type="entry name" value="PROKAR_LIPOPROTEIN"/>
    <property type="match status" value="1"/>
</dbReference>
<name>A0ABS4IVJ4_9BACL</name>
<keyword evidence="2" id="KW-1185">Reference proteome</keyword>
<sequence length="303" mass="33366">MKENRLDRDGFKNNGFRKNILAAAVVIGACTLLFQGFTQAATSVEVKKIKTIPTSYAKVATDSSQAAQQSQSLPKGYKKANYTIGAIDLEYYNNQTPTNKDMSQKAAAEIGAQALWQVFGLSLEGQVIEMGYQQATDSLPRSSWYADVLIDGERSYCFSVDSVTGELFSIVHGRTLDKKVSVAFDAVLDKNPQEYVALAKKLAETYNVVHGAVKSVEYNGQGYSSNDPTISVDITGENGEIALMSFSRYDKVLLGISYNGSYKPSKEFNEKLMERVQEKAKELEKSAPPANENDVPFLRVLDL</sequence>
<organism evidence="1 2">
    <name type="scientific">Paenibacillus eucommiae</name>
    <dbReference type="NCBI Taxonomy" id="1355755"/>
    <lineage>
        <taxon>Bacteria</taxon>
        <taxon>Bacillati</taxon>
        <taxon>Bacillota</taxon>
        <taxon>Bacilli</taxon>
        <taxon>Bacillales</taxon>
        <taxon>Paenibacillaceae</taxon>
        <taxon>Paenibacillus</taxon>
    </lineage>
</organism>
<evidence type="ECO:0000313" key="2">
    <source>
        <dbReference type="Proteomes" id="UP001519287"/>
    </source>
</evidence>
<protein>
    <submittedName>
        <fullName evidence="1">Uncharacterized protein</fullName>
    </submittedName>
</protein>